<dbReference type="GO" id="GO:0008270">
    <property type="term" value="F:zinc ion binding"/>
    <property type="evidence" value="ECO:0007669"/>
    <property type="project" value="InterPro"/>
</dbReference>
<sequence length="238" mass="26656">MQTHLSVDSVSLTSMTQICEIREEASPVRRMLYPRSSPAGQGIRWDWLGDRFSEWNEYNMEAQVAIETAWSSGLQTLDLSKTCGVPYIINYCNLTQVRKDTGFVRSIRRVQQATYPAALKHEVPVETVQLSPVKLEQDVKGFGTGGKPKWLSNMIMSVVKSPVKGTGDVKASKLGRNNVEQTTGESPQDINSQRGRKESRIALRVERRMSRSSSLDTVSTCLSHDSIKPPYNRSTNAF</sequence>
<dbReference type="Proteomes" id="UP000076858">
    <property type="component" value="Unassembled WGS sequence"/>
</dbReference>
<dbReference type="InterPro" id="IPR018123">
    <property type="entry name" value="WWE-dom_subgr"/>
</dbReference>
<feature type="compositionally biased region" description="Polar residues" evidence="1">
    <location>
        <begin position="178"/>
        <end position="193"/>
    </location>
</feature>
<evidence type="ECO:0000256" key="1">
    <source>
        <dbReference type="SAM" id="MobiDB-lite"/>
    </source>
</evidence>
<name>A0A165ACA1_9CRUS</name>
<evidence type="ECO:0000313" key="3">
    <source>
        <dbReference type="EMBL" id="KZS17442.1"/>
    </source>
</evidence>
<evidence type="ECO:0000259" key="2">
    <source>
        <dbReference type="PROSITE" id="PS50918"/>
    </source>
</evidence>
<feature type="domain" description="WWE" evidence="2">
    <location>
        <begin position="31"/>
        <end position="109"/>
    </location>
</feature>
<dbReference type="UniPathway" id="UPA00143"/>
<feature type="region of interest" description="Disordered" evidence="1">
    <location>
        <begin position="165"/>
        <end position="201"/>
    </location>
</feature>
<keyword evidence="4" id="KW-1185">Reference proteome</keyword>
<evidence type="ECO:0000313" key="4">
    <source>
        <dbReference type="Proteomes" id="UP000076858"/>
    </source>
</evidence>
<dbReference type="InterPro" id="IPR037197">
    <property type="entry name" value="WWE_dom_sf"/>
</dbReference>
<dbReference type="SMART" id="SM00678">
    <property type="entry name" value="WWE"/>
    <property type="match status" value="1"/>
</dbReference>
<dbReference type="InterPro" id="IPR004170">
    <property type="entry name" value="WWE_dom"/>
</dbReference>
<reference evidence="3 4" key="1">
    <citation type="submission" date="2016-03" db="EMBL/GenBank/DDBJ databases">
        <title>EvidentialGene: Evidence-directed Construction of Genes on Genomes.</title>
        <authorList>
            <person name="Gilbert D.G."/>
            <person name="Choi J.-H."/>
            <person name="Mockaitis K."/>
            <person name="Colbourne J."/>
            <person name="Pfrender M."/>
        </authorList>
    </citation>
    <scope>NUCLEOTIDE SEQUENCE [LARGE SCALE GENOMIC DNA]</scope>
    <source>
        <strain evidence="3 4">Xinb3</strain>
        <tissue evidence="3">Complete organism</tissue>
    </source>
</reference>
<dbReference type="AlphaFoldDB" id="A0A165ACA1"/>
<dbReference type="PROSITE" id="PS50918">
    <property type="entry name" value="WWE"/>
    <property type="match status" value="1"/>
</dbReference>
<organism evidence="3 4">
    <name type="scientific">Daphnia magna</name>
    <dbReference type="NCBI Taxonomy" id="35525"/>
    <lineage>
        <taxon>Eukaryota</taxon>
        <taxon>Metazoa</taxon>
        <taxon>Ecdysozoa</taxon>
        <taxon>Arthropoda</taxon>
        <taxon>Crustacea</taxon>
        <taxon>Branchiopoda</taxon>
        <taxon>Diplostraca</taxon>
        <taxon>Cladocera</taxon>
        <taxon>Anomopoda</taxon>
        <taxon>Daphniidae</taxon>
        <taxon>Daphnia</taxon>
    </lineage>
</organism>
<gene>
    <name evidence="3" type="ORF">APZ42_016321</name>
</gene>
<dbReference type="Gene3D" id="3.30.720.50">
    <property type="match status" value="1"/>
</dbReference>
<dbReference type="Pfam" id="PF02825">
    <property type="entry name" value="WWE"/>
    <property type="match status" value="1"/>
</dbReference>
<comment type="caution">
    <text evidence="3">The sequence shown here is derived from an EMBL/GenBank/DDBJ whole genome shotgun (WGS) entry which is preliminary data.</text>
</comment>
<dbReference type="EMBL" id="LRGB01000626">
    <property type="protein sequence ID" value="KZS17442.1"/>
    <property type="molecule type" value="Genomic_DNA"/>
</dbReference>
<accession>A0A165ACA1</accession>
<protein>
    <submittedName>
        <fullName evidence="3">Deltex protein</fullName>
    </submittedName>
</protein>
<dbReference type="STRING" id="35525.A0A165ACA1"/>
<proteinExistence type="predicted"/>
<dbReference type="SUPFAM" id="SSF117839">
    <property type="entry name" value="WWE domain"/>
    <property type="match status" value="1"/>
</dbReference>
<dbReference type="GO" id="GO:0016567">
    <property type="term" value="P:protein ubiquitination"/>
    <property type="evidence" value="ECO:0007669"/>
    <property type="project" value="UniProtKB-UniPathway"/>
</dbReference>